<protein>
    <submittedName>
        <fullName evidence="5">C6 transcription factor</fullName>
    </submittedName>
</protein>
<dbReference type="InterPro" id="IPR001138">
    <property type="entry name" value="Zn2Cys6_DnaBD"/>
</dbReference>
<dbReference type="PROSITE" id="PS50048">
    <property type="entry name" value="ZN2_CY6_FUNGAL_2"/>
    <property type="match status" value="1"/>
</dbReference>
<evidence type="ECO:0000313" key="6">
    <source>
        <dbReference type="Proteomes" id="UP000323067"/>
    </source>
</evidence>
<feature type="region of interest" description="Disordered" evidence="3">
    <location>
        <begin position="320"/>
        <end position="342"/>
    </location>
</feature>
<dbReference type="OrthoDB" id="2740448at2759"/>
<dbReference type="Gene3D" id="4.10.240.10">
    <property type="entry name" value="Zn(2)-C6 fungal-type DNA-binding domain"/>
    <property type="match status" value="1"/>
</dbReference>
<feature type="compositionally biased region" description="Polar residues" evidence="3">
    <location>
        <begin position="321"/>
        <end position="333"/>
    </location>
</feature>
<sequence length="626" mass="68602">MSTRAIRACDGCRVRKVRCNGAQPCSQCAHLNLACKFAPPPAKRKPGVRGRLVAQLRQEQSSGGGGGVGDGSNGGSNKTSPLTSGSVASSSPLSASDASPPAVTSIAGIVNSDPHADTALTTAAASPSLPATPSPTAAAAHSRSSVWPHHTVHYFLGYLALYEEQIYPVNPVLTCDEMRAAVHNMNASLQDRALVYAFAAVTINLTQTLLTAATDTLTEIATLMNLAIQVHRQAETRRDNSTAWTRPDAGPSAASVKFGELPVNFKRVMTCVFLEICMMAFKRWDRSLMLLREAITMIQVLNVQQYDSLPFDGLQIDDFDGQNSNSTTTTHASYPNPADATVHTGMRPRDVFRLRRVYWELYIHERFLSTITGFPCVQRALAAVPLHDPSISPHVDLGFNRLVNLFRVLDGPFLAHWTAHKDPTLRLPAPAMTAQWVESKQAELDRDEDGAAAAEHRLTLRDPAAARPRFTEVQHVDLFVTRVWLRTLVWQFALHHGLLRSAPPRDTHEGLSLHFPAQRLSSQLRALVARLGNVSSIVTHGSGILHKLFEITSTVADVLALPLGPGQTEEEARARLQDFAFLVRFLFSFERIEKTQRDYLREKLGVLGRQYTIVDFASLAGKSPHA</sequence>
<dbReference type="GO" id="GO:0003677">
    <property type="term" value="F:DNA binding"/>
    <property type="evidence" value="ECO:0007669"/>
    <property type="project" value="InterPro"/>
</dbReference>
<gene>
    <name evidence="5" type="ORF">A9K55_008953</name>
</gene>
<dbReference type="Proteomes" id="UP000323067">
    <property type="component" value="Chromosome vii"/>
</dbReference>
<dbReference type="InterPro" id="IPR050797">
    <property type="entry name" value="Carb_Metab_Trans_Reg"/>
</dbReference>
<evidence type="ECO:0000256" key="1">
    <source>
        <dbReference type="ARBA" id="ARBA00022723"/>
    </source>
</evidence>
<dbReference type="InterPro" id="IPR036864">
    <property type="entry name" value="Zn2-C6_fun-type_DNA-bd_sf"/>
</dbReference>
<dbReference type="SMART" id="SM00906">
    <property type="entry name" value="Fungal_trans"/>
    <property type="match status" value="1"/>
</dbReference>
<feature type="compositionally biased region" description="Gly residues" evidence="3">
    <location>
        <begin position="62"/>
        <end position="74"/>
    </location>
</feature>
<dbReference type="EMBL" id="CP023324">
    <property type="protein sequence ID" value="ATY63320.1"/>
    <property type="molecule type" value="Genomic_DNA"/>
</dbReference>
<dbReference type="CDD" id="cd00067">
    <property type="entry name" value="GAL4"/>
    <property type="match status" value="1"/>
</dbReference>
<keyword evidence="1" id="KW-0479">Metal-binding</keyword>
<evidence type="ECO:0000313" key="5">
    <source>
        <dbReference type="EMBL" id="ATY63320.1"/>
    </source>
</evidence>
<feature type="compositionally biased region" description="Low complexity" evidence="3">
    <location>
        <begin position="75"/>
        <end position="99"/>
    </location>
</feature>
<keyword evidence="2" id="KW-0539">Nucleus</keyword>
<accession>A0A2H4SJP3</accession>
<dbReference type="GO" id="GO:0006351">
    <property type="term" value="P:DNA-templated transcription"/>
    <property type="evidence" value="ECO:0007669"/>
    <property type="project" value="InterPro"/>
</dbReference>
<dbReference type="SMART" id="SM00066">
    <property type="entry name" value="GAL4"/>
    <property type="match status" value="1"/>
</dbReference>
<evidence type="ECO:0000256" key="3">
    <source>
        <dbReference type="SAM" id="MobiDB-lite"/>
    </source>
</evidence>
<proteinExistence type="predicted"/>
<dbReference type="PANTHER" id="PTHR31668:SF24">
    <property type="entry name" value="TRANSCRIPTION FACTOR, PUTATIVE-RELATED"/>
    <property type="match status" value="1"/>
</dbReference>
<evidence type="ECO:0000256" key="2">
    <source>
        <dbReference type="ARBA" id="ARBA00023242"/>
    </source>
</evidence>
<dbReference type="VEuPathDB" id="FungiDB:CCM_08699"/>
<dbReference type="AlphaFoldDB" id="A0A2H4SJP3"/>
<organism evidence="5 6">
    <name type="scientific">Cordyceps militaris</name>
    <name type="common">Caterpillar fungus</name>
    <name type="synonym">Clavaria militaris</name>
    <dbReference type="NCBI Taxonomy" id="73501"/>
    <lineage>
        <taxon>Eukaryota</taxon>
        <taxon>Fungi</taxon>
        <taxon>Dikarya</taxon>
        <taxon>Ascomycota</taxon>
        <taxon>Pezizomycotina</taxon>
        <taxon>Sordariomycetes</taxon>
        <taxon>Hypocreomycetidae</taxon>
        <taxon>Hypocreales</taxon>
        <taxon>Cordycipitaceae</taxon>
        <taxon>Cordyceps</taxon>
    </lineage>
</organism>
<dbReference type="InterPro" id="IPR007219">
    <property type="entry name" value="XnlR_reg_dom"/>
</dbReference>
<feature type="region of interest" description="Disordered" evidence="3">
    <location>
        <begin position="57"/>
        <end position="99"/>
    </location>
</feature>
<dbReference type="SUPFAM" id="SSF57701">
    <property type="entry name" value="Zn2/Cys6 DNA-binding domain"/>
    <property type="match status" value="1"/>
</dbReference>
<feature type="domain" description="Zn(2)-C6 fungal-type" evidence="4">
    <location>
        <begin position="8"/>
        <end position="37"/>
    </location>
</feature>
<dbReference type="CDD" id="cd12148">
    <property type="entry name" value="fungal_TF_MHR"/>
    <property type="match status" value="1"/>
</dbReference>
<reference evidence="5 6" key="1">
    <citation type="journal article" date="2017" name="BMC Genomics">
        <title>Chromosome level assembly and secondary metabolite potential of the parasitic fungus Cordyceps militaris.</title>
        <authorList>
            <person name="Kramer G.J."/>
            <person name="Nodwell J.R."/>
        </authorList>
    </citation>
    <scope>NUCLEOTIDE SEQUENCE [LARGE SCALE GENOMIC DNA]</scope>
    <source>
        <strain evidence="5 6">ATCC 34164</strain>
    </source>
</reference>
<dbReference type="GO" id="GO:0008270">
    <property type="term" value="F:zinc ion binding"/>
    <property type="evidence" value="ECO:0007669"/>
    <property type="project" value="InterPro"/>
</dbReference>
<evidence type="ECO:0000259" key="4">
    <source>
        <dbReference type="PROSITE" id="PS50048"/>
    </source>
</evidence>
<dbReference type="PROSITE" id="PS00463">
    <property type="entry name" value="ZN2_CY6_FUNGAL_1"/>
    <property type="match status" value="1"/>
</dbReference>
<dbReference type="GO" id="GO:0000981">
    <property type="term" value="F:DNA-binding transcription factor activity, RNA polymerase II-specific"/>
    <property type="evidence" value="ECO:0007669"/>
    <property type="project" value="InterPro"/>
</dbReference>
<dbReference type="VEuPathDB" id="FungiDB:A9K55_008953"/>
<name>A0A2H4SJP3_CORMI</name>
<dbReference type="PANTHER" id="PTHR31668">
    <property type="entry name" value="GLUCOSE TRANSPORT TRANSCRIPTION REGULATOR RGT1-RELATED-RELATED"/>
    <property type="match status" value="1"/>
</dbReference>
<dbReference type="Pfam" id="PF00172">
    <property type="entry name" value="Zn_clus"/>
    <property type="match status" value="1"/>
</dbReference>